<dbReference type="Proteomes" id="UP000610124">
    <property type="component" value="Unassembled WGS sequence"/>
</dbReference>
<gene>
    <name evidence="1" type="ORF">GCM10010502_02990</name>
    <name evidence="2" type="ORF">HS99_0014700</name>
</gene>
<dbReference type="AlphaFoldDB" id="A0A1E7MXE7"/>
<sequence>MDTGDLEVLLGDGGGIRGSAAVVHTQVREAGDDGVTGRVQVAGLDVLARAVRREVVPAVADGVSTLPTTW</sequence>
<reference evidence="2 3" key="2">
    <citation type="submission" date="2014-07" db="EMBL/GenBank/DDBJ databases">
        <authorList>
            <person name="Zhang J.E."/>
            <person name="Yang H."/>
            <person name="Guo J."/>
            <person name="Deng Z."/>
            <person name="Luo H."/>
            <person name="Luo M."/>
            <person name="Zhao B."/>
        </authorList>
    </citation>
    <scope>NUCLEOTIDE SEQUENCE [LARGE SCALE GENOMIC DNA]</scope>
    <source>
        <strain evidence="2">ATCC 10762</strain>
        <strain evidence="3">ATCC 10762 / DSM 40127 / CCM 3239 / JCM 4008 / LMG 5968 / NBRC 12843 / NCIMB 8234 / A-377</strain>
    </source>
</reference>
<comment type="caution">
    <text evidence="2">The sequence shown here is derived from an EMBL/GenBank/DDBJ whole genome shotgun (WGS) entry which is preliminary data.</text>
</comment>
<reference evidence="1" key="1">
    <citation type="journal article" date="2014" name="Int. J. Syst. Evol. Microbiol.">
        <title>Complete genome sequence of Corynebacterium casei LMG S-19264T (=DSM 44701T), isolated from a smear-ripened cheese.</title>
        <authorList>
            <consortium name="US DOE Joint Genome Institute (JGI-PGF)"/>
            <person name="Walter F."/>
            <person name="Albersmeier A."/>
            <person name="Kalinowski J."/>
            <person name="Ruckert C."/>
        </authorList>
    </citation>
    <scope>NUCLEOTIDE SEQUENCE</scope>
    <source>
        <strain evidence="1">JCM 4434</strain>
    </source>
</reference>
<keyword evidence="3" id="KW-1185">Reference proteome</keyword>
<proteinExistence type="predicted"/>
<organism evidence="2 3">
    <name type="scientific">Kitasatospora aureofaciens</name>
    <name type="common">Streptomyces aureofaciens</name>
    <dbReference type="NCBI Taxonomy" id="1894"/>
    <lineage>
        <taxon>Bacteria</taxon>
        <taxon>Bacillati</taxon>
        <taxon>Actinomycetota</taxon>
        <taxon>Actinomycetes</taxon>
        <taxon>Kitasatosporales</taxon>
        <taxon>Streptomycetaceae</taxon>
        <taxon>Kitasatospora</taxon>
    </lineage>
</organism>
<reference evidence="1" key="5">
    <citation type="submission" date="2020-09" db="EMBL/GenBank/DDBJ databases">
        <authorList>
            <person name="Sun Q."/>
            <person name="Ohkuma M."/>
        </authorList>
    </citation>
    <scope>NUCLEOTIDE SEQUENCE</scope>
    <source>
        <strain evidence="1">JCM 4434</strain>
    </source>
</reference>
<reference evidence="2" key="4">
    <citation type="submission" date="2016-08" db="EMBL/GenBank/DDBJ databases">
        <title>Sequencing, Assembly and Comparative Genomics of S. aureofaciens ATCC 10762.</title>
        <authorList>
            <person name="Gradnigo J.S."/>
            <person name="Johnson N."/>
            <person name="Somerville G.A."/>
        </authorList>
    </citation>
    <scope>NUCLEOTIDE SEQUENCE [LARGE SCALE GENOMIC DNA]</scope>
    <source>
        <strain evidence="2">ATCC 10762</strain>
    </source>
</reference>
<evidence type="ECO:0000313" key="2">
    <source>
        <dbReference type="EMBL" id="OEV33102.1"/>
    </source>
</evidence>
<dbReference type="Proteomes" id="UP000037395">
    <property type="component" value="Unassembled WGS sequence"/>
</dbReference>
<evidence type="ECO:0000313" key="3">
    <source>
        <dbReference type="Proteomes" id="UP000037395"/>
    </source>
</evidence>
<reference evidence="3" key="3">
    <citation type="submission" date="2016-08" db="EMBL/GenBank/DDBJ databases">
        <title>Sequencing, assembly and comparative genomics of S. aureofaciens ATCC 10762.</title>
        <authorList>
            <person name="Gradnigo J.S."/>
            <person name="Johnson N."/>
            <person name="Somerville G.A."/>
        </authorList>
    </citation>
    <scope>NUCLEOTIDE SEQUENCE [LARGE SCALE GENOMIC DNA]</scope>
    <source>
        <strain evidence="3">ATCC 10762 / DSM 40127 / CCM 3239 / JCM 4008 / LMG 5968 / NBRC 12843 / NCIMB 8234 / A-377</strain>
    </source>
</reference>
<accession>A0A8H9LGG9</accession>
<name>A0A1E7MXE7_KITAU</name>
<accession>A0A1E7MXE7</accession>
<protein>
    <submittedName>
        <fullName evidence="2">Uncharacterized protein</fullName>
    </submittedName>
</protein>
<dbReference type="EMBL" id="JPRF03000076">
    <property type="protein sequence ID" value="OEV33102.1"/>
    <property type="molecule type" value="Genomic_DNA"/>
</dbReference>
<evidence type="ECO:0000313" key="1">
    <source>
        <dbReference type="EMBL" id="GGU56092.1"/>
    </source>
</evidence>
<dbReference type="EMBL" id="BMUB01000001">
    <property type="protein sequence ID" value="GGU56092.1"/>
    <property type="molecule type" value="Genomic_DNA"/>
</dbReference>